<dbReference type="AlphaFoldDB" id="A0AAU7E6J5"/>
<protein>
    <submittedName>
        <fullName evidence="1">Uncharacterized protein</fullName>
    </submittedName>
</protein>
<organism evidence="1">
    <name type="scientific">Campylobacter sp. CCS1377</name>
    <dbReference type="NCBI Taxonomy" id="3158229"/>
    <lineage>
        <taxon>Bacteria</taxon>
        <taxon>Pseudomonadati</taxon>
        <taxon>Campylobacterota</taxon>
        <taxon>Epsilonproteobacteria</taxon>
        <taxon>Campylobacterales</taxon>
        <taxon>Campylobacteraceae</taxon>
        <taxon>Campylobacter</taxon>
    </lineage>
</organism>
<dbReference type="EMBL" id="CP155620">
    <property type="protein sequence ID" value="XBJ28503.1"/>
    <property type="molecule type" value="Genomic_DNA"/>
</dbReference>
<gene>
    <name evidence="1" type="ORF">AAH949_05195</name>
</gene>
<proteinExistence type="predicted"/>
<reference evidence="1" key="1">
    <citation type="submission" date="2024-05" db="EMBL/GenBank/DDBJ databases">
        <title>Campylobacter coli isolated from environmental waters in Slovenia.</title>
        <authorList>
            <person name="Zautner A.E."/>
            <person name="Bunk B."/>
            <person name="Riedel T."/>
            <person name="Sproeer C."/>
        </authorList>
    </citation>
    <scope>NUCLEOTIDE SEQUENCE</scope>
    <source>
        <strain evidence="1">CCS1377</strain>
    </source>
</reference>
<evidence type="ECO:0000313" key="1">
    <source>
        <dbReference type="EMBL" id="XBJ28503.1"/>
    </source>
</evidence>
<name>A0AAU7E6J5_9BACT</name>
<sequence>MKGVIFKKKELDFWKKFDEKHAKDALNFTKAKLGQEIWLDTIHQTITSYKQASSNGIVWSKEEKELFESLSLNEQRKMIVKKSELKSVLFPYVNVDYTPYTYSTRSKESGKESFEKAKALLNKNKDKVFSELDKTTSENILHFFRIAYKSGNLEAGVNLAKLLFKKAKSSDYEGVFDDIRESVKITKDLLNHNIPENAYHYYALYKWSDDTSRFYHKELTSFNLGLIREEAKDCYNYALECVVWEAIDEEAQRNDRDLFGAELYLAAAIKYQSPIAFLKAAQFYAPSGLTREVLNYALIPYNACLRCSIALGSKEALETLISNYKNGLRMMRKNPLQAQLLKTHGEQRKLINGLDPFFDEKFKPEYIIDYGSFLTSLGYGGTIVYPGISRLIAQGRIKDPRDSDATKESIKEYYLIVWEMIVSLAEMYNFIPMEKNVFHYISIQIYSKLIYGYPSARPYVFPKEILDLKIDFSKGLEGYGIDPEEENDSESTGE</sequence>
<accession>A0AAU7E6J5</accession>
<dbReference type="RefSeq" id="WP_348518131.1">
    <property type="nucleotide sequence ID" value="NZ_CP155620.1"/>
</dbReference>